<accession>A0A9D4DWI2</accession>
<dbReference type="PROSITE" id="PS50119">
    <property type="entry name" value="ZF_BBOX"/>
    <property type="match status" value="1"/>
</dbReference>
<protein>
    <recommendedName>
        <fullName evidence="2">B box-type domain-containing protein</fullName>
    </recommendedName>
</protein>
<keyword evidence="1" id="KW-0862">Zinc</keyword>
<gene>
    <name evidence="3" type="ORF">DPMN_170134</name>
</gene>
<keyword evidence="4" id="KW-1185">Reference proteome</keyword>
<reference evidence="3" key="2">
    <citation type="submission" date="2020-11" db="EMBL/GenBank/DDBJ databases">
        <authorList>
            <person name="McCartney M.A."/>
            <person name="Auch B."/>
            <person name="Kono T."/>
            <person name="Mallez S."/>
            <person name="Becker A."/>
            <person name="Gohl D.M."/>
            <person name="Silverstein K.A.T."/>
            <person name="Koren S."/>
            <person name="Bechman K.B."/>
            <person name="Herman A."/>
            <person name="Abrahante J.E."/>
            <person name="Garbe J."/>
        </authorList>
    </citation>
    <scope>NUCLEOTIDE SEQUENCE</scope>
    <source>
        <strain evidence="3">Duluth1</strain>
        <tissue evidence="3">Whole animal</tissue>
    </source>
</reference>
<dbReference type="Gene3D" id="3.30.160.60">
    <property type="entry name" value="Classic Zinc Finger"/>
    <property type="match status" value="1"/>
</dbReference>
<feature type="domain" description="B box-type" evidence="2">
    <location>
        <begin position="25"/>
        <end position="66"/>
    </location>
</feature>
<name>A0A9D4DWI2_DREPO</name>
<dbReference type="AlphaFoldDB" id="A0A9D4DWI2"/>
<dbReference type="SUPFAM" id="SSF57845">
    <property type="entry name" value="B-box zinc-binding domain"/>
    <property type="match status" value="1"/>
</dbReference>
<evidence type="ECO:0000313" key="3">
    <source>
        <dbReference type="EMBL" id="KAH3768916.1"/>
    </source>
</evidence>
<proteinExistence type="predicted"/>
<sequence>MADGTNTRTAFRDGPVIVLDYGCYVCEQNGVQKKSSNYCKQCSKCYCYTCVPLHDQMFKTHSLVGRGEMQKWPVAKSTLEILTRRQKHSKQSITLFCDDHNTLCCLKCIPENHKHFNSVRLISEVTEDSQTSNLSNITNDIADMIQQINKLFSDRLANFHKLQNSYENILGELVIMRQKINDAYDKLENNTIAKLDVLRAVLSHSIRVDIYK</sequence>
<dbReference type="PANTHER" id="PTHR25462">
    <property type="entry name" value="BONUS, ISOFORM C-RELATED"/>
    <property type="match status" value="1"/>
</dbReference>
<dbReference type="PANTHER" id="PTHR25462:SF296">
    <property type="entry name" value="MEIOTIC P26, ISOFORM F"/>
    <property type="match status" value="1"/>
</dbReference>
<evidence type="ECO:0000259" key="2">
    <source>
        <dbReference type="PROSITE" id="PS50119"/>
    </source>
</evidence>
<dbReference type="InterPro" id="IPR000315">
    <property type="entry name" value="Znf_B-box"/>
</dbReference>
<evidence type="ECO:0000256" key="1">
    <source>
        <dbReference type="PROSITE-ProRule" id="PRU00024"/>
    </source>
</evidence>
<keyword evidence="1" id="KW-0863">Zinc-finger</keyword>
<dbReference type="InterPro" id="IPR047153">
    <property type="entry name" value="TRIM45/56/19-like"/>
</dbReference>
<dbReference type="EMBL" id="JAIWYP010000009">
    <property type="protein sequence ID" value="KAH3768916.1"/>
    <property type="molecule type" value="Genomic_DNA"/>
</dbReference>
<keyword evidence="1" id="KW-0479">Metal-binding</keyword>
<dbReference type="Proteomes" id="UP000828390">
    <property type="component" value="Unassembled WGS sequence"/>
</dbReference>
<evidence type="ECO:0000313" key="4">
    <source>
        <dbReference type="Proteomes" id="UP000828390"/>
    </source>
</evidence>
<comment type="caution">
    <text evidence="3">The sequence shown here is derived from an EMBL/GenBank/DDBJ whole genome shotgun (WGS) entry which is preliminary data.</text>
</comment>
<reference evidence="3" key="1">
    <citation type="journal article" date="2019" name="bioRxiv">
        <title>The Genome of the Zebra Mussel, Dreissena polymorpha: A Resource for Invasive Species Research.</title>
        <authorList>
            <person name="McCartney M.A."/>
            <person name="Auch B."/>
            <person name="Kono T."/>
            <person name="Mallez S."/>
            <person name="Zhang Y."/>
            <person name="Obille A."/>
            <person name="Becker A."/>
            <person name="Abrahante J.E."/>
            <person name="Garbe J."/>
            <person name="Badalamenti J.P."/>
            <person name="Herman A."/>
            <person name="Mangelson H."/>
            <person name="Liachko I."/>
            <person name="Sullivan S."/>
            <person name="Sone E.D."/>
            <person name="Koren S."/>
            <person name="Silverstein K.A.T."/>
            <person name="Beckman K.B."/>
            <person name="Gohl D.M."/>
        </authorList>
    </citation>
    <scope>NUCLEOTIDE SEQUENCE</scope>
    <source>
        <strain evidence="3">Duluth1</strain>
        <tissue evidence="3">Whole animal</tissue>
    </source>
</reference>
<dbReference type="GO" id="GO:0008270">
    <property type="term" value="F:zinc ion binding"/>
    <property type="evidence" value="ECO:0007669"/>
    <property type="project" value="UniProtKB-KW"/>
</dbReference>
<organism evidence="3 4">
    <name type="scientific">Dreissena polymorpha</name>
    <name type="common">Zebra mussel</name>
    <name type="synonym">Mytilus polymorpha</name>
    <dbReference type="NCBI Taxonomy" id="45954"/>
    <lineage>
        <taxon>Eukaryota</taxon>
        <taxon>Metazoa</taxon>
        <taxon>Spiralia</taxon>
        <taxon>Lophotrochozoa</taxon>
        <taxon>Mollusca</taxon>
        <taxon>Bivalvia</taxon>
        <taxon>Autobranchia</taxon>
        <taxon>Heteroconchia</taxon>
        <taxon>Euheterodonta</taxon>
        <taxon>Imparidentia</taxon>
        <taxon>Neoheterodontei</taxon>
        <taxon>Myida</taxon>
        <taxon>Dreissenoidea</taxon>
        <taxon>Dreissenidae</taxon>
        <taxon>Dreissena</taxon>
    </lineage>
</organism>